<dbReference type="GeneID" id="54549698"/>
<evidence type="ECO:0000256" key="1">
    <source>
        <dbReference type="SAM" id="MobiDB-lite"/>
    </source>
</evidence>
<dbReference type="OrthoDB" id="3791173at2759"/>
<gene>
    <name evidence="2" type="ORF">EI97DRAFT_404009</name>
</gene>
<evidence type="ECO:0000313" key="3">
    <source>
        <dbReference type="Proteomes" id="UP000800097"/>
    </source>
</evidence>
<accession>A0A6A6JD28</accession>
<dbReference type="Proteomes" id="UP000800097">
    <property type="component" value="Unassembled WGS sequence"/>
</dbReference>
<dbReference type="RefSeq" id="XP_033651065.1">
    <property type="nucleotide sequence ID" value="XM_033796523.1"/>
</dbReference>
<feature type="compositionally biased region" description="Basic and acidic residues" evidence="1">
    <location>
        <begin position="104"/>
        <end position="117"/>
    </location>
</feature>
<keyword evidence="3" id="KW-1185">Reference proteome</keyword>
<reference evidence="2" key="1">
    <citation type="journal article" date="2020" name="Stud. Mycol.">
        <title>101 Dothideomycetes genomes: a test case for predicting lifestyles and emergence of pathogens.</title>
        <authorList>
            <person name="Haridas S."/>
            <person name="Albert R."/>
            <person name="Binder M."/>
            <person name="Bloem J."/>
            <person name="Labutti K."/>
            <person name="Salamov A."/>
            <person name="Andreopoulos B."/>
            <person name="Baker S."/>
            <person name="Barry K."/>
            <person name="Bills G."/>
            <person name="Bluhm B."/>
            <person name="Cannon C."/>
            <person name="Castanera R."/>
            <person name="Culley D."/>
            <person name="Daum C."/>
            <person name="Ezra D."/>
            <person name="Gonzalez J."/>
            <person name="Henrissat B."/>
            <person name="Kuo A."/>
            <person name="Liang C."/>
            <person name="Lipzen A."/>
            <person name="Lutzoni F."/>
            <person name="Magnuson J."/>
            <person name="Mondo S."/>
            <person name="Nolan M."/>
            <person name="Ohm R."/>
            <person name="Pangilinan J."/>
            <person name="Park H.-J."/>
            <person name="Ramirez L."/>
            <person name="Alfaro M."/>
            <person name="Sun H."/>
            <person name="Tritt A."/>
            <person name="Yoshinaga Y."/>
            <person name="Zwiers L.-H."/>
            <person name="Turgeon B."/>
            <person name="Goodwin S."/>
            <person name="Spatafora J."/>
            <person name="Crous P."/>
            <person name="Grigoriev I."/>
        </authorList>
    </citation>
    <scope>NUCLEOTIDE SEQUENCE</scope>
    <source>
        <strain evidence="2">CBS 379.55</strain>
    </source>
</reference>
<feature type="region of interest" description="Disordered" evidence="1">
    <location>
        <begin position="97"/>
        <end position="127"/>
    </location>
</feature>
<proteinExistence type="predicted"/>
<dbReference type="EMBL" id="ML986509">
    <property type="protein sequence ID" value="KAF2273526.1"/>
    <property type="molecule type" value="Genomic_DNA"/>
</dbReference>
<protein>
    <submittedName>
        <fullName evidence="2">Uncharacterized protein</fullName>
    </submittedName>
</protein>
<organism evidence="2 3">
    <name type="scientific">Westerdykella ornata</name>
    <dbReference type="NCBI Taxonomy" id="318751"/>
    <lineage>
        <taxon>Eukaryota</taxon>
        <taxon>Fungi</taxon>
        <taxon>Dikarya</taxon>
        <taxon>Ascomycota</taxon>
        <taxon>Pezizomycotina</taxon>
        <taxon>Dothideomycetes</taxon>
        <taxon>Pleosporomycetidae</taxon>
        <taxon>Pleosporales</taxon>
        <taxon>Sporormiaceae</taxon>
        <taxon>Westerdykella</taxon>
    </lineage>
</organism>
<name>A0A6A6JD28_WESOR</name>
<sequence>MSEQQVAVPLRLQAFVLNQSIIDEGDVRLAPITQPNFTGLRIDPAVIQNDVQEHVDPTSAKPSTTNSRITHLDTGELRRSRCGVYLHWEIPRMYRGGAAATESGDSRSQFRNEKGLSEETATPATPDFLPIPNRWLVTRRIDPDAVVLNPTSKQPAQPIPQFRSWVVESDRIRTLDEFPKNADIEVESVPFLHGADTTSDSIKAQAQVFVGQVFDAPEWPGEDRTVPRANLSVLASSNPLFADYQPFNSGVFSLIDNFQYIDETNSIDYFAEATASYSVIGWHSDASQDPFSVSNVPHSKLLQRSFMSLYASDQGNSFEHTWVQQSSPTRGIYHGAMYNVNWIDNGTPSTWPGNKFAKSFNNSQPLAVGNTAMDALVAYLRTIAKPTELEVALLALQNLLIKQNDGVDVQQEAADLLSTRNFSSSTGGRWWTLSGEQSGSFSRVATSSGTKSPLDELDNVNKQQRALNIMRREKSLLQWELFAEWWKAVTLPAGTKVDDTLAKKIIGRLLDLGDDTLPGSQIGKAFQEIKDSVHSLSDSSTVVHATEQPFLGLKDPTVLLAGVSSPWPTNYADNLAVRLASRIATSATVIGPVPPSTDSQPDWKSLDAYITALGRGGFVFPSDLWDNIVRLLLEFRTLRPQLDPDGKPVPLDLSPSGATFPSFHDDGTMSRIDGLDRWMDTQPFFPLFLEWEGEYSHVEYDSWALEDVASTCTPGTVTGVKKLQYVVSTDLRNKKLSVRALSGRTLILPQASLSLEQSVKQILAQTPPDQNPLDPGQVATIVDNLRQLPVLSATLTGFTNHLRTQLAGGHVKPLLRSPGKLPVPMEAGVVSHTAFTIDSLALMGQKTGTTPYGNLVSVDPSTCPFKPATHGQFKFTKFNLIDRFGQTVCAITPSPRRTDGTTEKNRLYPCLSDNYKPQLRADGTFNTVEPDPDGKCSFVQIPPYINQDARINAHIVVEDMDPNTSSKWRVAEEWEQQAVGWIVVNFPDFGLQIFQPDGTFYRELRNGGPWPVGEGIGAKWQPFERPKNPPDDTALDKFIAQLEKPEYMAHIFTLLSSAAADLQSTPNEYSGYLQALIGRPFAIVNMGWSLELATAPLYNQASGTASQPPPFLLPPNTSRSPVPQTYSFPLKLGDQDRKFDGLVCYFNAISNNAVDYSTIMYYDKATQPSVFPRPPPPAASTVPFPTLSPFYIPAPTSGSGPAVTDSYNKELQVFGAIIDPFNTVHGYSSILPVKQLTFPHWRLEKALRSMTYFFQAGPLLVPKDVPPFNKDYIVSSDSPVAAGEKLVPDFALPVPAVAVGDWMWLQPHLQDGLLVHNPLALNTNGDELAKFEKVPYTAVEGYMQLRGPLEKEDAKIKT</sequence>
<evidence type="ECO:0000313" key="2">
    <source>
        <dbReference type="EMBL" id="KAF2273526.1"/>
    </source>
</evidence>